<keyword evidence="3" id="KW-1185">Reference proteome</keyword>
<protein>
    <recommendedName>
        <fullName evidence="4">AmmeMemoRadiSam system protein B</fullName>
    </recommendedName>
</protein>
<evidence type="ECO:0000313" key="2">
    <source>
        <dbReference type="EMBL" id="TGZ74588.1"/>
    </source>
</evidence>
<dbReference type="CDD" id="cd07361">
    <property type="entry name" value="MEMO_like"/>
    <property type="match status" value="1"/>
</dbReference>
<dbReference type="PANTHER" id="PTHR11060:SF0">
    <property type="entry name" value="PROTEIN MEMO1"/>
    <property type="match status" value="1"/>
</dbReference>
<dbReference type="OrthoDB" id="417112at2759"/>
<evidence type="ECO:0000256" key="1">
    <source>
        <dbReference type="ARBA" id="ARBA00006315"/>
    </source>
</evidence>
<evidence type="ECO:0000313" key="3">
    <source>
        <dbReference type="Proteomes" id="UP000308267"/>
    </source>
</evidence>
<dbReference type="Gene3D" id="3.40.830.10">
    <property type="entry name" value="LigB-like"/>
    <property type="match status" value="1"/>
</dbReference>
<name>A0A4S2MJE5_OPIFE</name>
<proteinExistence type="inferred from homology"/>
<organism evidence="2 3">
    <name type="scientific">Opisthorchis felineus</name>
    <dbReference type="NCBI Taxonomy" id="147828"/>
    <lineage>
        <taxon>Eukaryota</taxon>
        <taxon>Metazoa</taxon>
        <taxon>Spiralia</taxon>
        <taxon>Lophotrochozoa</taxon>
        <taxon>Platyhelminthes</taxon>
        <taxon>Trematoda</taxon>
        <taxon>Digenea</taxon>
        <taxon>Opisthorchiida</taxon>
        <taxon>Opisthorchiata</taxon>
        <taxon>Opisthorchiidae</taxon>
        <taxon>Opisthorchis</taxon>
    </lineage>
</organism>
<gene>
    <name evidence="2" type="ORF">CRM22_000854</name>
</gene>
<comment type="caution">
    <text evidence="2">The sequence shown here is derived from an EMBL/GenBank/DDBJ whole genome shotgun (WGS) entry which is preliminary data.</text>
</comment>
<dbReference type="Pfam" id="PF01875">
    <property type="entry name" value="Memo"/>
    <property type="match status" value="1"/>
</dbReference>
<dbReference type="AlphaFoldDB" id="A0A4S2MJE5"/>
<dbReference type="Proteomes" id="UP000308267">
    <property type="component" value="Unassembled WGS sequence"/>
</dbReference>
<dbReference type="EMBL" id="SJOL01001664">
    <property type="protein sequence ID" value="TGZ74587.1"/>
    <property type="molecule type" value="Genomic_DNA"/>
</dbReference>
<comment type="similarity">
    <text evidence="1">Belongs to the MEMO1 family.</text>
</comment>
<dbReference type="EMBL" id="SJOL01001664">
    <property type="protein sequence ID" value="TGZ74588.1"/>
    <property type="molecule type" value="Genomic_DNA"/>
</dbReference>
<dbReference type="PANTHER" id="PTHR11060">
    <property type="entry name" value="PROTEIN MEMO1"/>
    <property type="match status" value="1"/>
</dbReference>
<sequence>MEMNATGGSRRDVHAGSWYSRDNKKLNAQLSEWLSRASTDRRHSRAIISPHAGYDYSGPTAAFAYNQICPDNVKRFFILGPSHYLGMSGKCALSSVDVFETPLYALQVDKDVYQELGRSGEFLRLSVASDEEEHSVEMQLPYVAKVMERRRGAFTIVPIVVGSLSSAREAVYGRILAPYLLNPENLFVISSDFCHWGLVYLSMVNSSKMIKDPVAWRYGDAVIDGSLWTEGHWTKQAKSWSQTGYEFQQQQVLCVVAI</sequence>
<accession>A0A4S2MJE5</accession>
<dbReference type="NCBIfam" id="TIGR04336">
    <property type="entry name" value="AmmeMemoSam_B"/>
    <property type="match status" value="1"/>
</dbReference>
<evidence type="ECO:0008006" key="4">
    <source>
        <dbReference type="Google" id="ProtNLM"/>
    </source>
</evidence>
<dbReference type="InterPro" id="IPR002737">
    <property type="entry name" value="MEMO1_fam"/>
</dbReference>
<reference evidence="2 3" key="1">
    <citation type="journal article" date="2019" name="BMC Genomics">
        <title>New insights from Opisthorchis felineus genome: update on genomics of the epidemiologically important liver flukes.</title>
        <authorList>
            <person name="Ershov N.I."/>
            <person name="Mordvinov V.A."/>
            <person name="Prokhortchouk E.B."/>
            <person name="Pakharukova M.Y."/>
            <person name="Gunbin K.V."/>
            <person name="Ustyantsev K."/>
            <person name="Genaev M.A."/>
            <person name="Blinov A.G."/>
            <person name="Mazur A."/>
            <person name="Boulygina E."/>
            <person name="Tsygankova S."/>
            <person name="Khrameeva E."/>
            <person name="Chekanov N."/>
            <person name="Fan G."/>
            <person name="Xiao A."/>
            <person name="Zhang H."/>
            <person name="Xu X."/>
            <person name="Yang H."/>
            <person name="Solovyev V."/>
            <person name="Lee S.M."/>
            <person name="Liu X."/>
            <person name="Afonnikov D.A."/>
            <person name="Skryabin K.G."/>
        </authorList>
    </citation>
    <scope>NUCLEOTIDE SEQUENCE [LARGE SCALE GENOMIC DNA]</scope>
    <source>
        <strain evidence="2">AK-0245</strain>
        <tissue evidence="2">Whole organism</tissue>
    </source>
</reference>